<dbReference type="SMART" id="SM01043">
    <property type="entry name" value="BTAD"/>
    <property type="match status" value="1"/>
</dbReference>
<dbReference type="InterPro" id="IPR019734">
    <property type="entry name" value="TPR_rpt"/>
</dbReference>
<name>A0ABS6UQB7_9PSEU</name>
<keyword evidence="1" id="KW-0805">Transcription regulation</keyword>
<dbReference type="RefSeq" id="WP_218615967.1">
    <property type="nucleotide sequence ID" value="NZ_JADQDK010000001.1"/>
</dbReference>
<protein>
    <submittedName>
        <fullName evidence="6">AAA family ATPase</fullName>
    </submittedName>
</protein>
<dbReference type="Pfam" id="PF00486">
    <property type="entry name" value="Trans_reg_C"/>
    <property type="match status" value="1"/>
</dbReference>
<evidence type="ECO:0000313" key="7">
    <source>
        <dbReference type="Proteomes" id="UP000694287"/>
    </source>
</evidence>
<dbReference type="EMBL" id="JADQDK010000001">
    <property type="protein sequence ID" value="MBW0134439.1"/>
    <property type="molecule type" value="Genomic_DNA"/>
</dbReference>
<dbReference type="InterPro" id="IPR051677">
    <property type="entry name" value="AfsR-DnrI-RedD_regulator"/>
</dbReference>
<dbReference type="InterPro" id="IPR005158">
    <property type="entry name" value="BTAD"/>
</dbReference>
<dbReference type="InterPro" id="IPR041664">
    <property type="entry name" value="AAA_16"/>
</dbReference>
<dbReference type="SMART" id="SM00028">
    <property type="entry name" value="TPR"/>
    <property type="match status" value="6"/>
</dbReference>
<reference evidence="6 7" key="1">
    <citation type="submission" date="2020-11" db="EMBL/GenBank/DDBJ databases">
        <title>Pseudonocardia abyssalis sp. nov. and Pseudonocardia oceani sp. nov., description and phylogenomic analysis of two novel actinomycetes isolated from the deep Southern Ocean.</title>
        <authorList>
            <person name="Parra J."/>
        </authorList>
    </citation>
    <scope>NUCLEOTIDE SEQUENCE [LARGE SCALE GENOMIC DNA]</scope>
    <source>
        <strain evidence="6 7">KRD-168</strain>
    </source>
</reference>
<dbReference type="PANTHER" id="PTHR35807:SF1">
    <property type="entry name" value="TRANSCRIPTIONAL REGULATOR REDD"/>
    <property type="match status" value="1"/>
</dbReference>
<dbReference type="Proteomes" id="UP000694287">
    <property type="component" value="Unassembled WGS sequence"/>
</dbReference>
<organism evidence="6 7">
    <name type="scientific">Pseudonocardia abyssalis</name>
    <dbReference type="NCBI Taxonomy" id="2792008"/>
    <lineage>
        <taxon>Bacteria</taxon>
        <taxon>Bacillati</taxon>
        <taxon>Actinomycetota</taxon>
        <taxon>Actinomycetes</taxon>
        <taxon>Pseudonocardiales</taxon>
        <taxon>Pseudonocardiaceae</taxon>
        <taxon>Pseudonocardia</taxon>
    </lineage>
</organism>
<keyword evidence="2 4" id="KW-0238">DNA-binding</keyword>
<proteinExistence type="predicted"/>
<evidence type="ECO:0000256" key="2">
    <source>
        <dbReference type="ARBA" id="ARBA00023125"/>
    </source>
</evidence>
<dbReference type="PROSITE" id="PS51755">
    <property type="entry name" value="OMPR_PHOB"/>
    <property type="match status" value="1"/>
</dbReference>
<dbReference type="PANTHER" id="PTHR35807">
    <property type="entry name" value="TRANSCRIPTIONAL REGULATOR REDD-RELATED"/>
    <property type="match status" value="1"/>
</dbReference>
<comment type="caution">
    <text evidence="6">The sequence shown here is derived from an EMBL/GenBank/DDBJ whole genome shotgun (WGS) entry which is preliminary data.</text>
</comment>
<sequence length="1050" mass="113293">MSTGRLRLSLLGTFRVDGDLHEAPPAGQAQRLLKVLAAHDGRFVPVDVLIDVLWARPPDHAERNIAVLVSRLRRALGRERLDGGPSGYRLVLDERTSVDLFEARDLVVAAEQELAARRFAPAAAAARRATALLTVGRPLTEERDAPWTAEVRLLAEHQVRRARHAWWSAASELGEHRTVVEVTGEALRDDPLDEEASRAAMTAHRRAGESGRALLVYRALRTALADQLGADPSPATQTLFLSVLRAGKAPPRRGAPAPVPEPTPLVGRESELSGLVARWDEAVDGRSGPVLVVGEAGIGKSALVEALAARARQSGALVLTGWCREAERSLYLQPLLDAVRGGVERMAPQQVRDLAGEWLGTLIELVPEIATSTGPEPYERVGAELEHRRSLEALATFLGGLAEERPVLLVVEDLQHAGASTVEALHFLATHQSRGRILVVVTERTGEDPSVAAALRDVAEVHEVGPLAEPAVAELVRGSGLAYDVAKLYAWTGGSPLFVTELLAHPTSGTGTLAIPGSLHEAVAQRLEHAGEDVTTLLAFGAVLGGAFALDDVAAVSGLDVEDCAGRAGRALRAGLLATRGERFRFPNDIVRTVAYDSVPEPIRVSRHRRAARLADARPEAAARHLAAAHDWGEAARAWQLAAHAAHLTFANDEAERLLTDALGAAEHSDDHALLAVMRLRRGEVRTELGRHDEARDDHEHALVLARELHDEELEARVLEQLGWTALYARDVLGAVDLAERATQLAESAAAAKGALPSATLLLGRVRHWDGDYAAAGSAYEQVLRSEPEGSGDATTAMALAYQGALLQHQDRFTEARAVLERAAVLCRRTGQFRPLLQTLFFIGLARGDVGDFAGALRSLDRARALIDGYGVSFYRAGIETTTSWLWQELGDVGRAREHAELAVDLAHRGGGALELEQELHALLALADCDLLIGRPDDAGARVEAAAPMLERSLPFRPRAAMRLLEMRARFDRTWAEALFEEARTHDSPKYQALALSHLGRHEAAARVAGRIGSDLLVGKLGTPVDRRAARARIARALPSELRADYTRLP</sequence>
<dbReference type="Pfam" id="PF13424">
    <property type="entry name" value="TPR_12"/>
    <property type="match status" value="1"/>
</dbReference>
<accession>A0ABS6UQB7</accession>
<evidence type="ECO:0000256" key="3">
    <source>
        <dbReference type="ARBA" id="ARBA00023163"/>
    </source>
</evidence>
<keyword evidence="3" id="KW-0804">Transcription</keyword>
<evidence type="ECO:0000259" key="5">
    <source>
        <dbReference type="PROSITE" id="PS51755"/>
    </source>
</evidence>
<feature type="domain" description="OmpR/PhoB-type" evidence="5">
    <location>
        <begin position="1"/>
        <end position="103"/>
    </location>
</feature>
<dbReference type="Pfam" id="PF13191">
    <property type="entry name" value="AAA_16"/>
    <property type="match status" value="1"/>
</dbReference>
<feature type="DNA-binding region" description="OmpR/PhoB-type" evidence="4">
    <location>
        <begin position="1"/>
        <end position="103"/>
    </location>
</feature>
<evidence type="ECO:0000256" key="1">
    <source>
        <dbReference type="ARBA" id="ARBA00023015"/>
    </source>
</evidence>
<dbReference type="SMART" id="SM00862">
    <property type="entry name" value="Trans_reg_C"/>
    <property type="match status" value="1"/>
</dbReference>
<evidence type="ECO:0000313" key="6">
    <source>
        <dbReference type="EMBL" id="MBW0134439.1"/>
    </source>
</evidence>
<evidence type="ECO:0000256" key="4">
    <source>
        <dbReference type="PROSITE-ProRule" id="PRU01091"/>
    </source>
</evidence>
<dbReference type="Pfam" id="PF03704">
    <property type="entry name" value="BTAD"/>
    <property type="match status" value="1"/>
</dbReference>
<gene>
    <name evidence="6" type="ORF">I4I81_09235</name>
</gene>
<dbReference type="InterPro" id="IPR001867">
    <property type="entry name" value="OmpR/PhoB-type_DNA-bd"/>
</dbReference>
<keyword evidence="7" id="KW-1185">Reference proteome</keyword>